<keyword evidence="1" id="KW-1133">Transmembrane helix</keyword>
<feature type="transmembrane region" description="Helical" evidence="1">
    <location>
        <begin position="279"/>
        <end position="299"/>
    </location>
</feature>
<sequence>MSSKKALLDSFEIDEVSVGCEPKIHSHHERFDEEACCSIDCINNHTAAIHIETKVGDDYLIGAMLMVMTTLMWSISHIASKAMYSRSPGITGFDTTSIQGYALVPFYYAYAKFKGINLNFFSYDNKVKMLIFLRVLVGSTSNILVYVGLKYVTVGKGILIYSLSPLFCSVTAGYFLKEKITSTSLILTLVSFGGVYMLTLNKPVNELDASMEIVGYIMILLSALLYGVLFVLLRAMNLSKVNMLVSPFYYGVGTMFQTVVILLVQPSQIHFELYDSTNLIFFGFMGSCAIVGQYSMIAANKYGSASKMAPINYTENVFTLLADTILFNYHFITSDICGMAVIVACLVIPVVQKMRGSE</sequence>
<proteinExistence type="predicted"/>
<accession>A0A7S3JGE5</accession>
<evidence type="ECO:0000313" key="3">
    <source>
        <dbReference type="EMBL" id="CAE0354486.1"/>
    </source>
</evidence>
<dbReference type="Pfam" id="PF00892">
    <property type="entry name" value="EamA"/>
    <property type="match status" value="2"/>
</dbReference>
<reference evidence="3" key="1">
    <citation type="submission" date="2021-01" db="EMBL/GenBank/DDBJ databases">
        <authorList>
            <person name="Corre E."/>
            <person name="Pelletier E."/>
            <person name="Niang G."/>
            <person name="Scheremetjew M."/>
            <person name="Finn R."/>
            <person name="Kale V."/>
            <person name="Holt S."/>
            <person name="Cochrane G."/>
            <person name="Meng A."/>
            <person name="Brown T."/>
            <person name="Cohen L."/>
        </authorList>
    </citation>
    <scope>NUCLEOTIDE SEQUENCE</scope>
    <source>
        <strain evidence="3">FSP1.4</strain>
    </source>
</reference>
<protein>
    <recommendedName>
        <fullName evidence="2">EamA domain-containing protein</fullName>
    </recommendedName>
</protein>
<evidence type="ECO:0000259" key="2">
    <source>
        <dbReference type="Pfam" id="PF00892"/>
    </source>
</evidence>
<feature type="transmembrane region" description="Helical" evidence="1">
    <location>
        <begin position="59"/>
        <end position="79"/>
    </location>
</feature>
<dbReference type="GO" id="GO:0016020">
    <property type="term" value="C:membrane"/>
    <property type="evidence" value="ECO:0007669"/>
    <property type="project" value="InterPro"/>
</dbReference>
<feature type="transmembrane region" description="Helical" evidence="1">
    <location>
        <begin position="213"/>
        <end position="236"/>
    </location>
</feature>
<evidence type="ECO:0000256" key="1">
    <source>
        <dbReference type="SAM" id="Phobius"/>
    </source>
</evidence>
<feature type="transmembrane region" description="Helical" evidence="1">
    <location>
        <begin position="248"/>
        <end position="267"/>
    </location>
</feature>
<dbReference type="PANTHER" id="PTHR22911">
    <property type="entry name" value="ACYL-MALONYL CONDENSING ENZYME-RELATED"/>
    <property type="match status" value="1"/>
</dbReference>
<organism evidence="3">
    <name type="scientific">Euplotes harpa</name>
    <dbReference type="NCBI Taxonomy" id="151035"/>
    <lineage>
        <taxon>Eukaryota</taxon>
        <taxon>Sar</taxon>
        <taxon>Alveolata</taxon>
        <taxon>Ciliophora</taxon>
        <taxon>Intramacronucleata</taxon>
        <taxon>Spirotrichea</taxon>
        <taxon>Hypotrichia</taxon>
        <taxon>Euplotida</taxon>
        <taxon>Euplotidae</taxon>
        <taxon>Euplotes</taxon>
    </lineage>
</organism>
<feature type="domain" description="EamA" evidence="2">
    <location>
        <begin position="214"/>
        <end position="347"/>
    </location>
</feature>
<gene>
    <name evidence="3" type="ORF">EHAR0213_LOCUS13402</name>
</gene>
<feature type="transmembrane region" description="Helical" evidence="1">
    <location>
        <begin position="158"/>
        <end position="176"/>
    </location>
</feature>
<feature type="transmembrane region" description="Helical" evidence="1">
    <location>
        <begin position="130"/>
        <end position="149"/>
    </location>
</feature>
<name>A0A7S3JGE5_9SPIT</name>
<dbReference type="InterPro" id="IPR037185">
    <property type="entry name" value="EmrE-like"/>
</dbReference>
<dbReference type="AlphaFoldDB" id="A0A7S3JGE5"/>
<feature type="domain" description="EamA" evidence="2">
    <location>
        <begin position="61"/>
        <end position="199"/>
    </location>
</feature>
<feature type="transmembrane region" description="Helical" evidence="1">
    <location>
        <begin position="182"/>
        <end position="201"/>
    </location>
</feature>
<dbReference type="SUPFAM" id="SSF103481">
    <property type="entry name" value="Multidrug resistance efflux transporter EmrE"/>
    <property type="match status" value="2"/>
</dbReference>
<feature type="transmembrane region" description="Helical" evidence="1">
    <location>
        <begin position="91"/>
        <end position="110"/>
    </location>
</feature>
<dbReference type="EMBL" id="HBII01032404">
    <property type="protein sequence ID" value="CAE0354486.1"/>
    <property type="molecule type" value="Transcribed_RNA"/>
</dbReference>
<keyword evidence="1" id="KW-0472">Membrane</keyword>
<feature type="transmembrane region" description="Helical" evidence="1">
    <location>
        <begin position="329"/>
        <end position="351"/>
    </location>
</feature>
<keyword evidence="1" id="KW-0812">Transmembrane</keyword>
<dbReference type="InterPro" id="IPR000620">
    <property type="entry name" value="EamA_dom"/>
</dbReference>